<proteinExistence type="inferred from homology"/>
<dbReference type="InterPro" id="IPR005225">
    <property type="entry name" value="Small_GTP-bd"/>
</dbReference>
<dbReference type="EMBL" id="MLAK01000868">
    <property type="protein sequence ID" value="OHT02410.1"/>
    <property type="molecule type" value="Genomic_DNA"/>
</dbReference>
<accession>A0A1J4JUM3</accession>
<dbReference type="VEuPathDB" id="TrichDB:TRFO_30466"/>
<gene>
    <name evidence="3" type="ORF">TRFO_30466</name>
</gene>
<dbReference type="NCBIfam" id="TIGR00231">
    <property type="entry name" value="small_GTP"/>
    <property type="match status" value="1"/>
</dbReference>
<dbReference type="PANTHER" id="PTHR10539:SF0">
    <property type="entry name" value="26S PROTEASOME NON-ATPASE REGULATORY SUBUNIT 13"/>
    <property type="match status" value="1"/>
</dbReference>
<sequence>MYDSVPTFSIVLIGDSEVGKTSLIHRFVQNSFDSEQKSTIGALFHTFKTEIKGHTIMMQIWDTAGQEIYRSLGPIYYRKAQAAIAVYDVTNPKSFDGLDQWIKFFADYLDPMHHAQIIYLVSQEFSAPDAALDFLKKSLSLFSSHQNASDWLSLQMVSQYIINGDFETSLQLTNEIENRISYSSPMIVRSLFYRVQSTLDKANGDNDTFYEHALMYLSTSRSYNDVVLAYDLCYAGLVSKNVCSFGELADHPIVQILVNTENEWMYKLVKLLDSGSPTIIDEFNTHYLPIISTKPQFASHVETIKFKVTISVLLQLIFQRPFESRVFSFDEICTVCKIPKNKVEIIVLKALAAEIIKGFIDEVDERVVITWCKPKTLGIIRLQHLKDQIDRWIKRVHEQKVLLDLKAQAIIG</sequence>
<dbReference type="InterPro" id="IPR027417">
    <property type="entry name" value="P-loop_NTPase"/>
</dbReference>
<reference evidence="3" key="1">
    <citation type="submission" date="2016-10" db="EMBL/GenBank/DDBJ databases">
        <authorList>
            <person name="Benchimol M."/>
            <person name="Almeida L.G."/>
            <person name="Vasconcelos A.T."/>
            <person name="Perreira-Neves A."/>
            <person name="Rosa I.A."/>
            <person name="Tasca T."/>
            <person name="Bogo M.R."/>
            <person name="de Souza W."/>
        </authorList>
    </citation>
    <scope>NUCLEOTIDE SEQUENCE [LARGE SCALE GENOMIC DNA]</scope>
    <source>
        <strain evidence="3">K</strain>
    </source>
</reference>
<dbReference type="SMART" id="SM00175">
    <property type="entry name" value="RAB"/>
    <property type="match status" value="1"/>
</dbReference>
<evidence type="ECO:0000313" key="4">
    <source>
        <dbReference type="Proteomes" id="UP000179807"/>
    </source>
</evidence>
<dbReference type="GO" id="GO:0005198">
    <property type="term" value="F:structural molecule activity"/>
    <property type="evidence" value="ECO:0007669"/>
    <property type="project" value="TreeGrafter"/>
</dbReference>
<dbReference type="InterPro" id="IPR035298">
    <property type="entry name" value="PSMD13"/>
</dbReference>
<dbReference type="PROSITE" id="PS51421">
    <property type="entry name" value="RAS"/>
    <property type="match status" value="1"/>
</dbReference>
<dbReference type="Pfam" id="PF01399">
    <property type="entry name" value="PCI"/>
    <property type="match status" value="1"/>
</dbReference>
<dbReference type="InterPro" id="IPR001806">
    <property type="entry name" value="Small_GTPase"/>
</dbReference>
<dbReference type="Proteomes" id="UP000179807">
    <property type="component" value="Unassembled WGS sequence"/>
</dbReference>
<dbReference type="SUPFAM" id="SSF52540">
    <property type="entry name" value="P-loop containing nucleoside triphosphate hydrolases"/>
    <property type="match status" value="1"/>
</dbReference>
<dbReference type="SMART" id="SM00088">
    <property type="entry name" value="PINT"/>
    <property type="match status" value="1"/>
</dbReference>
<dbReference type="InterPro" id="IPR036390">
    <property type="entry name" value="WH_DNA-bd_sf"/>
</dbReference>
<dbReference type="OrthoDB" id="1093at2759"/>
<keyword evidence="4" id="KW-1185">Reference proteome</keyword>
<comment type="caution">
    <text evidence="3">The sequence shown here is derived from an EMBL/GenBank/DDBJ whole genome shotgun (WGS) entry which is preliminary data.</text>
</comment>
<dbReference type="GeneID" id="94842074"/>
<dbReference type="Pfam" id="PF00071">
    <property type="entry name" value="Ras"/>
    <property type="match status" value="1"/>
</dbReference>
<dbReference type="FunFam" id="3.40.50.300:FF:001447">
    <property type="entry name" value="Ras-related protein Rab-1B"/>
    <property type="match status" value="1"/>
</dbReference>
<evidence type="ECO:0000259" key="2">
    <source>
        <dbReference type="SMART" id="SM00088"/>
    </source>
</evidence>
<dbReference type="GO" id="GO:0008541">
    <property type="term" value="C:proteasome regulatory particle, lid subcomplex"/>
    <property type="evidence" value="ECO:0007669"/>
    <property type="project" value="TreeGrafter"/>
</dbReference>
<dbReference type="PANTHER" id="PTHR10539">
    <property type="entry name" value="26S PROTEASOME NON-ATPASE REGULATORY SUBUNIT 13"/>
    <property type="match status" value="1"/>
</dbReference>
<dbReference type="SUPFAM" id="SSF46785">
    <property type="entry name" value="Winged helix' DNA-binding domain"/>
    <property type="match status" value="1"/>
</dbReference>
<protein>
    <submittedName>
        <fullName evidence="3">26S proteasome non-ATPase regulatory subunit 13</fullName>
    </submittedName>
</protein>
<feature type="domain" description="PCI" evidence="2">
    <location>
        <begin position="299"/>
        <end position="392"/>
    </location>
</feature>
<dbReference type="InterPro" id="IPR000717">
    <property type="entry name" value="PCI_dom"/>
</dbReference>
<dbReference type="GO" id="GO:0005829">
    <property type="term" value="C:cytosol"/>
    <property type="evidence" value="ECO:0007669"/>
    <property type="project" value="TreeGrafter"/>
</dbReference>
<dbReference type="GO" id="GO:0005634">
    <property type="term" value="C:nucleus"/>
    <property type="evidence" value="ECO:0007669"/>
    <property type="project" value="TreeGrafter"/>
</dbReference>
<dbReference type="PRINTS" id="PR00449">
    <property type="entry name" value="RASTRNSFRMNG"/>
</dbReference>
<dbReference type="GO" id="GO:0003924">
    <property type="term" value="F:GTPase activity"/>
    <property type="evidence" value="ECO:0007669"/>
    <property type="project" value="InterPro"/>
</dbReference>
<keyword evidence="3" id="KW-0647">Proteasome</keyword>
<dbReference type="RefSeq" id="XP_068355546.1">
    <property type="nucleotide sequence ID" value="XM_068507370.1"/>
</dbReference>
<organism evidence="3 4">
    <name type="scientific">Tritrichomonas foetus</name>
    <dbReference type="NCBI Taxonomy" id="1144522"/>
    <lineage>
        <taxon>Eukaryota</taxon>
        <taxon>Metamonada</taxon>
        <taxon>Parabasalia</taxon>
        <taxon>Tritrichomonadida</taxon>
        <taxon>Tritrichomonadidae</taxon>
        <taxon>Tritrichomonas</taxon>
    </lineage>
</organism>
<evidence type="ECO:0000313" key="3">
    <source>
        <dbReference type="EMBL" id="OHT02410.1"/>
    </source>
</evidence>
<dbReference type="SMART" id="SM00173">
    <property type="entry name" value="RAS"/>
    <property type="match status" value="1"/>
</dbReference>
<dbReference type="Gene3D" id="3.40.50.300">
    <property type="entry name" value="P-loop containing nucleotide triphosphate hydrolases"/>
    <property type="match status" value="1"/>
</dbReference>
<name>A0A1J4JUM3_9EUKA</name>
<dbReference type="SMART" id="SM00174">
    <property type="entry name" value="RHO"/>
    <property type="match status" value="1"/>
</dbReference>
<evidence type="ECO:0000256" key="1">
    <source>
        <dbReference type="ARBA" id="ARBA00006207"/>
    </source>
</evidence>
<comment type="similarity">
    <text evidence="1">Belongs to the proteasome subunit S11 family.</text>
</comment>
<dbReference type="GO" id="GO:0006511">
    <property type="term" value="P:ubiquitin-dependent protein catabolic process"/>
    <property type="evidence" value="ECO:0007669"/>
    <property type="project" value="TreeGrafter"/>
</dbReference>
<dbReference type="CDD" id="cd00154">
    <property type="entry name" value="Rab"/>
    <property type="match status" value="1"/>
</dbReference>
<dbReference type="GO" id="GO:0005525">
    <property type="term" value="F:GTP binding"/>
    <property type="evidence" value="ECO:0007669"/>
    <property type="project" value="InterPro"/>
</dbReference>
<dbReference type="PROSITE" id="PS51419">
    <property type="entry name" value="RAB"/>
    <property type="match status" value="1"/>
</dbReference>
<dbReference type="AlphaFoldDB" id="A0A1J4JUM3"/>